<gene>
    <name evidence="8" type="primary">LOC104609045</name>
</gene>
<keyword evidence="5" id="KW-0010">Activator</keyword>
<dbReference type="InterPro" id="IPR031137">
    <property type="entry name" value="GRF"/>
</dbReference>
<dbReference type="eggNOG" id="ENOG502QRK7">
    <property type="taxonomic scope" value="Eukaryota"/>
</dbReference>
<dbReference type="GeneID" id="104609045"/>
<dbReference type="KEGG" id="nnu:104609045"/>
<protein>
    <recommendedName>
        <fullName evidence="5">Growth-regulating factor</fullName>
    </recommendedName>
</protein>
<organism evidence="7 8">
    <name type="scientific">Nelumbo nucifera</name>
    <name type="common">Sacred lotus</name>
    <dbReference type="NCBI Taxonomy" id="4432"/>
    <lineage>
        <taxon>Eukaryota</taxon>
        <taxon>Viridiplantae</taxon>
        <taxon>Streptophyta</taxon>
        <taxon>Embryophyta</taxon>
        <taxon>Tracheophyta</taxon>
        <taxon>Spermatophyta</taxon>
        <taxon>Magnoliopsida</taxon>
        <taxon>Proteales</taxon>
        <taxon>Nelumbonaceae</taxon>
        <taxon>Nelumbo</taxon>
    </lineage>
</organism>
<dbReference type="Proteomes" id="UP000189703">
    <property type="component" value="Unplaced"/>
</dbReference>
<evidence type="ECO:0000256" key="2">
    <source>
        <dbReference type="ARBA" id="ARBA00008122"/>
    </source>
</evidence>
<feature type="region of interest" description="Disordered" evidence="6">
    <location>
        <begin position="564"/>
        <end position="585"/>
    </location>
</feature>
<dbReference type="RefSeq" id="XP_010273541.1">
    <property type="nucleotide sequence ID" value="XM_010275239.2"/>
</dbReference>
<evidence type="ECO:0000256" key="1">
    <source>
        <dbReference type="ARBA" id="ARBA00004123"/>
    </source>
</evidence>
<dbReference type="InterPro" id="IPR014978">
    <property type="entry name" value="Gln-Leu-Gln_QLQ"/>
</dbReference>
<dbReference type="FunCoup" id="A0A1U8B2S1">
    <property type="interactions" value="778"/>
</dbReference>
<dbReference type="PANTHER" id="PTHR31602:SF42">
    <property type="entry name" value="GROWTH-REGULATING FACTOR 2"/>
    <property type="match status" value="1"/>
</dbReference>
<sequence length="605" mass="65652">MDFGVVGLDSFMGSESGLASLVSESEAKQKGYGSGFLKQERSGTAEDDWRSFKMPRTDDLSASKTMLLQQRTPSLLRSNSLFADQPQQQMLSFSSPKSEGLLLSNDSVLAERNLQNAMLPYYHHPSSSYARSTGLSSGSLNASMHGVLTGVRGPFTPSQWMELEHQALIYKYITANAPIPSNLLIPLRKALNPSGFSGLSAGSLRPSTLGWGSFHLGFSGNTDPEPGRCRRTDGKKWRCSRDAVADQKYCERHMNRGRHRSRKPVEGQTGHAVPGPTTTKVMPSASASVVSSSGASNSVAITQHQMKSLNTGAVSPSTTTHINSRILLNKEKFGDQVQDSQGMSVLSPSMNPKAKDFSVPKQQIPFEDSSRMEFGLVSSDSLLNPSQRSSYMNCRNFSSSPELNDREQQQPQHPLRHFIDDWPKNRSDRSGIAWPEVEEIHSDRTQLSISIPVASSEFSSSSSSPTHEKLTLSPLRLSREFDPIQMGLGVGSILNEPTQRQTNWIPISWETSMGGPLGEVLNNTNNSTGDCKNSSALNLMTEGWDGSPRLGSSPIGVLQKATFGSLSNSSSGSSPRVENKTHDGSSLCDDLLGSAFVNSSSIPSL</sequence>
<dbReference type="PROSITE" id="PS51667">
    <property type="entry name" value="WRC"/>
    <property type="match status" value="1"/>
</dbReference>
<dbReference type="GO" id="GO:0005524">
    <property type="term" value="F:ATP binding"/>
    <property type="evidence" value="ECO:0007669"/>
    <property type="project" value="UniProtKB-UniRule"/>
</dbReference>
<evidence type="ECO:0000256" key="5">
    <source>
        <dbReference type="RuleBase" id="RU367127"/>
    </source>
</evidence>
<dbReference type="Pfam" id="PF08880">
    <property type="entry name" value="QLQ"/>
    <property type="match status" value="1"/>
</dbReference>
<comment type="function">
    <text evidence="5">Transcription activator.</text>
</comment>
<dbReference type="PROSITE" id="PS51666">
    <property type="entry name" value="QLQ"/>
    <property type="match status" value="1"/>
</dbReference>
<dbReference type="AlphaFoldDB" id="A0A1U8B2S1"/>
<evidence type="ECO:0000256" key="6">
    <source>
        <dbReference type="SAM" id="MobiDB-lite"/>
    </source>
</evidence>
<reference evidence="8" key="1">
    <citation type="submission" date="2025-08" db="UniProtKB">
        <authorList>
            <consortium name="RefSeq"/>
        </authorList>
    </citation>
    <scope>IDENTIFICATION</scope>
</reference>
<proteinExistence type="inferred from homology"/>
<dbReference type="GO" id="GO:0005634">
    <property type="term" value="C:nucleus"/>
    <property type="evidence" value="ECO:0007669"/>
    <property type="project" value="UniProtKB-SubCell"/>
</dbReference>
<dbReference type="OrthoDB" id="1927209at2759"/>
<feature type="compositionally biased region" description="Low complexity" evidence="6">
    <location>
        <begin position="564"/>
        <end position="574"/>
    </location>
</feature>
<dbReference type="InterPro" id="IPR014977">
    <property type="entry name" value="WRC_dom"/>
</dbReference>
<dbReference type="PANTHER" id="PTHR31602">
    <property type="entry name" value="GROWTH-REGULATING FACTOR 5"/>
    <property type="match status" value="1"/>
</dbReference>
<accession>A0A1U8B2S1</accession>
<feature type="short sequence motif" description="Bipartite nuclear localization signal" evidence="4">
    <location>
        <begin position="228"/>
        <end position="238"/>
    </location>
</feature>
<dbReference type="GO" id="GO:0006351">
    <property type="term" value="P:DNA-templated transcription"/>
    <property type="evidence" value="ECO:0007669"/>
    <property type="project" value="UniProtKB-UniRule"/>
</dbReference>
<dbReference type="GO" id="GO:0032502">
    <property type="term" value="P:developmental process"/>
    <property type="evidence" value="ECO:0007669"/>
    <property type="project" value="InterPro"/>
</dbReference>
<dbReference type="GO" id="GO:0006355">
    <property type="term" value="P:regulation of DNA-templated transcription"/>
    <property type="evidence" value="ECO:0007669"/>
    <property type="project" value="InterPro"/>
</dbReference>
<keyword evidence="7" id="KW-1185">Reference proteome</keyword>
<dbReference type="Pfam" id="PF08879">
    <property type="entry name" value="WRC"/>
    <property type="match status" value="1"/>
</dbReference>
<evidence type="ECO:0000313" key="8">
    <source>
        <dbReference type="RefSeq" id="XP_010273541.1"/>
    </source>
</evidence>
<evidence type="ECO:0000256" key="4">
    <source>
        <dbReference type="PROSITE-ProRule" id="PRU01002"/>
    </source>
</evidence>
<name>A0A1U8B2S1_NELNU</name>
<dbReference type="STRING" id="4432.A0A1U8B2S1"/>
<dbReference type="OMA" id="HRQANWI"/>
<evidence type="ECO:0000256" key="3">
    <source>
        <dbReference type="ARBA" id="ARBA00023242"/>
    </source>
</evidence>
<feature type="region of interest" description="Disordered" evidence="6">
    <location>
        <begin position="255"/>
        <end position="290"/>
    </location>
</feature>
<keyword evidence="3 4" id="KW-0539">Nucleus</keyword>
<comment type="similarity">
    <text evidence="2 5">Belongs to the GRF family.</text>
</comment>
<evidence type="ECO:0000313" key="7">
    <source>
        <dbReference type="Proteomes" id="UP000189703"/>
    </source>
</evidence>
<keyword evidence="5" id="KW-0805">Transcription regulation</keyword>
<comment type="subcellular location">
    <subcellularLocation>
        <location evidence="1 4 5">Nucleus</location>
    </subcellularLocation>
</comment>
<feature type="short sequence motif" description="Bipartite nuclear localization signal" evidence="4">
    <location>
        <begin position="256"/>
        <end position="263"/>
    </location>
</feature>
<comment type="domain">
    <text evidence="5">The QLQ domain and WRC domain may be involved in protein-protein interaction and DNA-binding, respectively.</text>
</comment>
<keyword evidence="5" id="KW-0804">Transcription</keyword>
<dbReference type="SMART" id="SM00951">
    <property type="entry name" value="QLQ"/>
    <property type="match status" value="1"/>
</dbReference>